<accession>A0A9X3S5Y1</accession>
<evidence type="ECO:0008006" key="3">
    <source>
        <dbReference type="Google" id="ProtNLM"/>
    </source>
</evidence>
<dbReference type="Gene3D" id="3.40.30.10">
    <property type="entry name" value="Glutaredoxin"/>
    <property type="match status" value="1"/>
</dbReference>
<dbReference type="SUPFAM" id="SSF52833">
    <property type="entry name" value="Thioredoxin-like"/>
    <property type="match status" value="1"/>
</dbReference>
<organism evidence="1 2">
    <name type="scientific">Solirubrobacter ginsenosidimutans</name>
    <dbReference type="NCBI Taxonomy" id="490573"/>
    <lineage>
        <taxon>Bacteria</taxon>
        <taxon>Bacillati</taxon>
        <taxon>Actinomycetota</taxon>
        <taxon>Thermoleophilia</taxon>
        <taxon>Solirubrobacterales</taxon>
        <taxon>Solirubrobacteraceae</taxon>
        <taxon>Solirubrobacter</taxon>
    </lineage>
</organism>
<evidence type="ECO:0000313" key="1">
    <source>
        <dbReference type="EMBL" id="MDA0166082.1"/>
    </source>
</evidence>
<protein>
    <recommendedName>
        <fullName evidence="3">DSBA-like thioredoxin domain-containing protein</fullName>
    </recommendedName>
</protein>
<dbReference type="EMBL" id="JAPDOD010000058">
    <property type="protein sequence ID" value="MDA0166082.1"/>
    <property type="molecule type" value="Genomic_DNA"/>
</dbReference>
<reference evidence="1" key="1">
    <citation type="submission" date="2022-10" db="EMBL/GenBank/DDBJ databases">
        <title>The WGS of Solirubrobacter ginsenosidimutans DSM 21036.</title>
        <authorList>
            <person name="Jiang Z."/>
        </authorList>
    </citation>
    <scope>NUCLEOTIDE SEQUENCE</scope>
    <source>
        <strain evidence="1">DSM 21036</strain>
    </source>
</reference>
<dbReference type="InterPro" id="IPR036249">
    <property type="entry name" value="Thioredoxin-like_sf"/>
</dbReference>
<proteinExistence type="predicted"/>
<name>A0A9X3S5Y1_9ACTN</name>
<dbReference type="RefSeq" id="WP_270045342.1">
    <property type="nucleotide sequence ID" value="NZ_JAPDOD010000058.1"/>
</dbReference>
<sequence length="281" mass="30303">MADVLITEFTDPACPWAYSAEPFRQHLNWLYGDAIEWHVRMVVLSESTEQLANSGFGVKQLAGAYRRIAHDHGMPMVTSAPERMAVSLPACTAVVAARLHAPEHTRPLLRALRVRNFSGELLDAPETIMGAALDAGLDPRALAGWMVRDDVLAAVAEDKALARAPMPAALVLDSKLAGWAGGRRYTCPSYEITRVSDGLQVVAPGFQPFLTYEVLLANLLPDVARREAPASVVEALAWAGEPLASKEVAELCGLSVPDAREALGRVATERHVGADGFWSLT</sequence>
<gene>
    <name evidence="1" type="ORF">OM076_37810</name>
</gene>
<keyword evidence="2" id="KW-1185">Reference proteome</keyword>
<dbReference type="AlphaFoldDB" id="A0A9X3S5Y1"/>
<evidence type="ECO:0000313" key="2">
    <source>
        <dbReference type="Proteomes" id="UP001149140"/>
    </source>
</evidence>
<comment type="caution">
    <text evidence="1">The sequence shown here is derived from an EMBL/GenBank/DDBJ whole genome shotgun (WGS) entry which is preliminary data.</text>
</comment>
<dbReference type="Proteomes" id="UP001149140">
    <property type="component" value="Unassembled WGS sequence"/>
</dbReference>